<gene>
    <name evidence="2" type="ORF">MOTE_05980</name>
</gene>
<accession>A0A1J5NPC8</accession>
<evidence type="ECO:0000256" key="1">
    <source>
        <dbReference type="SAM" id="Coils"/>
    </source>
</evidence>
<keyword evidence="1" id="KW-0175">Coiled coil</keyword>
<dbReference type="OrthoDB" id="191894at2"/>
<dbReference type="InterPro" id="IPR008769">
    <property type="entry name" value="PhaF_PhaI"/>
</dbReference>
<protein>
    <submittedName>
        <fullName evidence="2">Poly(Hydroxyalcanoate) granule associated protein</fullName>
    </submittedName>
</protein>
<dbReference type="PANTHER" id="PTHR38664:SF1">
    <property type="entry name" value="SLR0058 PROTEIN"/>
    <property type="match status" value="1"/>
</dbReference>
<sequence>MKELLRKAFTLSWGAIALTREAAEKLVDELVKKGEMGREEARELANDLLERGKKEREEVQKVIRQEMERVLGELNLPSRDDLLRLEEKVDRLLQRGEEK</sequence>
<reference evidence="2 3" key="1">
    <citation type="submission" date="2016-08" db="EMBL/GenBank/DDBJ databases">
        <title>Genome-based comparison of Moorella thermoacetic strains.</title>
        <authorList>
            <person name="Poehlein A."/>
            <person name="Bengelsdorf F.R."/>
            <person name="Esser C."/>
            <person name="Duerre P."/>
            <person name="Daniel R."/>
        </authorList>
    </citation>
    <scope>NUCLEOTIDE SEQUENCE [LARGE SCALE GENOMIC DNA]</scope>
    <source>
        <strain evidence="2 3">DSM 21394</strain>
    </source>
</reference>
<organism evidence="2 3">
    <name type="scientific">Neomoorella thermoacetica</name>
    <name type="common">Clostridium thermoaceticum</name>
    <dbReference type="NCBI Taxonomy" id="1525"/>
    <lineage>
        <taxon>Bacteria</taxon>
        <taxon>Bacillati</taxon>
        <taxon>Bacillota</taxon>
        <taxon>Clostridia</taxon>
        <taxon>Neomoorellales</taxon>
        <taxon>Neomoorellaceae</taxon>
        <taxon>Neomoorella</taxon>
    </lineage>
</organism>
<dbReference type="AlphaFoldDB" id="A0A1J5NPC8"/>
<proteinExistence type="predicted"/>
<name>A0A1J5NPC8_NEOTH</name>
<comment type="caution">
    <text evidence="2">The sequence shown here is derived from an EMBL/GenBank/DDBJ whole genome shotgun (WGS) entry which is preliminary data.</text>
</comment>
<evidence type="ECO:0000313" key="3">
    <source>
        <dbReference type="Proteomes" id="UP000182811"/>
    </source>
</evidence>
<dbReference type="EMBL" id="MDDC01000004">
    <property type="protein sequence ID" value="OIQ60634.1"/>
    <property type="molecule type" value="Genomic_DNA"/>
</dbReference>
<dbReference type="Proteomes" id="UP000182811">
    <property type="component" value="Unassembled WGS sequence"/>
</dbReference>
<dbReference type="PANTHER" id="PTHR38664">
    <property type="entry name" value="SLR0058 PROTEIN"/>
    <property type="match status" value="1"/>
</dbReference>
<feature type="coiled-coil region" evidence="1">
    <location>
        <begin position="38"/>
        <end position="69"/>
    </location>
</feature>
<dbReference type="NCBIfam" id="NF047773">
    <property type="entry name" value="phas_rel_Lepto"/>
    <property type="match status" value="1"/>
</dbReference>
<evidence type="ECO:0000313" key="2">
    <source>
        <dbReference type="EMBL" id="OIQ60634.1"/>
    </source>
</evidence>